<evidence type="ECO:0000313" key="3">
    <source>
        <dbReference type="Proteomes" id="UP000824265"/>
    </source>
</evidence>
<evidence type="ECO:0000313" key="2">
    <source>
        <dbReference type="EMBL" id="HIW81417.1"/>
    </source>
</evidence>
<proteinExistence type="predicted"/>
<accession>A0A9D1UB73</accession>
<feature type="chain" id="PRO_5039329175" description="Lipoprotein" evidence="1">
    <location>
        <begin position="21"/>
        <end position="235"/>
    </location>
</feature>
<dbReference type="Proteomes" id="UP000824265">
    <property type="component" value="Unassembled WGS sequence"/>
</dbReference>
<evidence type="ECO:0000256" key="1">
    <source>
        <dbReference type="SAM" id="SignalP"/>
    </source>
</evidence>
<dbReference type="EMBL" id="DXGH01000041">
    <property type="protein sequence ID" value="HIW81417.1"/>
    <property type="molecule type" value="Genomic_DNA"/>
</dbReference>
<name>A0A9D1UB73_9FIRM</name>
<dbReference type="PROSITE" id="PS51257">
    <property type="entry name" value="PROKAR_LIPOPROTEIN"/>
    <property type="match status" value="1"/>
</dbReference>
<protein>
    <recommendedName>
        <fullName evidence="4">Lipoprotein</fullName>
    </recommendedName>
</protein>
<reference evidence="2" key="1">
    <citation type="journal article" date="2021" name="PeerJ">
        <title>Extensive microbial diversity within the chicken gut microbiome revealed by metagenomics and culture.</title>
        <authorList>
            <person name="Gilroy R."/>
            <person name="Ravi A."/>
            <person name="Getino M."/>
            <person name="Pursley I."/>
            <person name="Horton D.L."/>
            <person name="Alikhan N.F."/>
            <person name="Baker D."/>
            <person name="Gharbi K."/>
            <person name="Hall N."/>
            <person name="Watson M."/>
            <person name="Adriaenssens E.M."/>
            <person name="Foster-Nyarko E."/>
            <person name="Jarju S."/>
            <person name="Secka A."/>
            <person name="Antonio M."/>
            <person name="Oren A."/>
            <person name="Chaudhuri R.R."/>
            <person name="La Ragione R."/>
            <person name="Hildebrand F."/>
            <person name="Pallen M.J."/>
        </authorList>
    </citation>
    <scope>NUCLEOTIDE SEQUENCE</scope>
    <source>
        <strain evidence="2">CHK195-6426</strain>
    </source>
</reference>
<evidence type="ECO:0008006" key="4">
    <source>
        <dbReference type="Google" id="ProtNLM"/>
    </source>
</evidence>
<gene>
    <name evidence="2" type="ORF">H9742_07865</name>
</gene>
<keyword evidence="1" id="KW-0732">Signal</keyword>
<dbReference type="AlphaFoldDB" id="A0A9D1UB73"/>
<organism evidence="2 3">
    <name type="scientific">Candidatus Acetatifactor stercoripullorum</name>
    <dbReference type="NCBI Taxonomy" id="2838414"/>
    <lineage>
        <taxon>Bacteria</taxon>
        <taxon>Bacillati</taxon>
        <taxon>Bacillota</taxon>
        <taxon>Clostridia</taxon>
        <taxon>Lachnospirales</taxon>
        <taxon>Lachnospiraceae</taxon>
        <taxon>Acetatifactor</taxon>
    </lineage>
</organism>
<feature type="signal peptide" evidence="1">
    <location>
        <begin position="1"/>
        <end position="20"/>
    </location>
</feature>
<sequence>MKKKGLLLLGMMLLAGSLSACQGTEEGQASAVQGGNAVTAETDVQVSGEAEEEADYPEGLDYLYTENHFGYSLRLPGRENSTVGYGHVAKEQYEGGFRSAACLNVFVTQYSGDVGAEEEKELIDMSQYHSSADIFQVLSPLIQHQFFSGLSVKEISYDVDILETTTINGFEMTKFEGEMDYVDAWGEITYPIVAYGIAGTETPVLVCCIDETEERSRHADWVDKIDEVVSTYTEN</sequence>
<comment type="caution">
    <text evidence="2">The sequence shown here is derived from an EMBL/GenBank/DDBJ whole genome shotgun (WGS) entry which is preliminary data.</text>
</comment>
<reference evidence="2" key="2">
    <citation type="submission" date="2021-04" db="EMBL/GenBank/DDBJ databases">
        <authorList>
            <person name="Gilroy R."/>
        </authorList>
    </citation>
    <scope>NUCLEOTIDE SEQUENCE</scope>
    <source>
        <strain evidence="2">CHK195-6426</strain>
    </source>
</reference>